<evidence type="ECO:0000313" key="2">
    <source>
        <dbReference type="Proteomes" id="UP001377168"/>
    </source>
</evidence>
<evidence type="ECO:0000313" key="1">
    <source>
        <dbReference type="EMBL" id="MEJ8635829.1"/>
    </source>
</evidence>
<gene>
    <name evidence="1" type="ORF">WKI67_20850</name>
</gene>
<dbReference type="EMBL" id="JBBKAJ010000022">
    <property type="protein sequence ID" value="MEJ8635829.1"/>
    <property type="molecule type" value="Genomic_DNA"/>
</dbReference>
<organism evidence="1 2">
    <name type="scientific">Streptomyces achmelvichensis</name>
    <dbReference type="NCBI Taxonomy" id="3134111"/>
    <lineage>
        <taxon>Bacteria</taxon>
        <taxon>Bacillati</taxon>
        <taxon>Actinomycetota</taxon>
        <taxon>Actinomycetes</taxon>
        <taxon>Kitasatosporales</taxon>
        <taxon>Streptomycetaceae</taxon>
        <taxon>Streptomyces</taxon>
    </lineage>
</organism>
<accession>A0ACC6PWY7</accession>
<dbReference type="Proteomes" id="UP001377168">
    <property type="component" value="Unassembled WGS sequence"/>
</dbReference>
<proteinExistence type="predicted"/>
<sequence>MTDTSGDSGGTGLPASIEAAWGLRDRPAKGPKPGLSLERIVAAAVALAAAEGLGAVSMGRVAKELGVSTMSLYRYVAAKDELYILMQEAVVGMPPEPPGPDAGWREATAAWASAQREVFHRNLWALRIPISGPPATPNSVAWWDQGLAALEGTGLDEGDKISVIMLVGGFVRNEALLMADLAAAVARSGAGPEEAMRGWANTVKRLADPARYPSVAKLMESAAMFEPDEPGSDFAFGLETILDGVEALIRRRGGAGPCAAG</sequence>
<protein>
    <submittedName>
        <fullName evidence="1">TetR/AcrR family transcriptional regulator</fullName>
    </submittedName>
</protein>
<name>A0ACC6PWY7_9ACTN</name>
<comment type="caution">
    <text evidence="1">The sequence shown here is derived from an EMBL/GenBank/DDBJ whole genome shotgun (WGS) entry which is preliminary data.</text>
</comment>
<keyword evidence="2" id="KW-1185">Reference proteome</keyword>
<reference evidence="1" key="1">
    <citation type="submission" date="2024-03" db="EMBL/GenBank/DDBJ databases">
        <title>Novel Streptomyces species of biotechnological and ecological value are a feature of Machair soil.</title>
        <authorList>
            <person name="Prole J.R."/>
            <person name="Goodfellow M."/>
            <person name="Allenby N."/>
            <person name="Ward A.C."/>
        </authorList>
    </citation>
    <scope>NUCLEOTIDE SEQUENCE</scope>
    <source>
        <strain evidence="1">MS2.AVA.5</strain>
    </source>
</reference>